<reference evidence="9 10" key="1">
    <citation type="journal article" date="2018" name="G3 (Bethesda)">
        <title>A High-Quality Reference Genome for the Invasive Mosquitofish Gambusia affinis Using a Chicago Library.</title>
        <authorList>
            <person name="Hoffberg S.L."/>
            <person name="Troendle N.J."/>
            <person name="Glenn T.C."/>
            <person name="Mahmud O."/>
            <person name="Louha S."/>
            <person name="Chalopin D."/>
            <person name="Bennetzen J.L."/>
            <person name="Mauricio R."/>
        </authorList>
    </citation>
    <scope>NUCLEOTIDE SEQUENCE [LARGE SCALE GENOMIC DNA]</scope>
    <source>
        <strain evidence="9">NE01/NJP1002.9</strain>
        <tissue evidence="9">Muscle</tissue>
    </source>
</reference>
<dbReference type="SMART" id="SM00368">
    <property type="entry name" value="LRR_RI"/>
    <property type="match status" value="6"/>
</dbReference>
<keyword evidence="5" id="KW-0547">Nucleotide-binding</keyword>
<dbReference type="Pfam" id="PF13516">
    <property type="entry name" value="LRR_6"/>
    <property type="match status" value="4"/>
</dbReference>
<dbReference type="Pfam" id="PF14484">
    <property type="entry name" value="FISNA"/>
    <property type="match status" value="1"/>
</dbReference>
<evidence type="ECO:0000256" key="5">
    <source>
        <dbReference type="ARBA" id="ARBA00022741"/>
    </source>
</evidence>
<comment type="caution">
    <text evidence="9">The sequence shown here is derived from an EMBL/GenBank/DDBJ whole genome shotgun (WGS) entry which is preliminary data.</text>
</comment>
<dbReference type="AlphaFoldDB" id="A0A315VR21"/>
<evidence type="ECO:0000256" key="1">
    <source>
        <dbReference type="ARBA" id="ARBA00004496"/>
    </source>
</evidence>
<evidence type="ECO:0000256" key="3">
    <source>
        <dbReference type="ARBA" id="ARBA00022614"/>
    </source>
</evidence>
<keyword evidence="3" id="KW-0433">Leucine-rich repeat</keyword>
<evidence type="ECO:0000256" key="4">
    <source>
        <dbReference type="ARBA" id="ARBA00022737"/>
    </source>
</evidence>
<keyword evidence="4" id="KW-0677">Repeat</keyword>
<accession>A0A315VR21</accession>
<dbReference type="Gene3D" id="3.80.10.10">
    <property type="entry name" value="Ribonuclease Inhibitor"/>
    <property type="match status" value="2"/>
</dbReference>
<dbReference type="Pfam" id="PF17776">
    <property type="entry name" value="NLRC4_HD2"/>
    <property type="match status" value="1"/>
</dbReference>
<organism evidence="9 10">
    <name type="scientific">Gambusia affinis</name>
    <name type="common">Western mosquitofish</name>
    <name type="synonym">Heterandria affinis</name>
    <dbReference type="NCBI Taxonomy" id="33528"/>
    <lineage>
        <taxon>Eukaryota</taxon>
        <taxon>Metazoa</taxon>
        <taxon>Chordata</taxon>
        <taxon>Craniata</taxon>
        <taxon>Vertebrata</taxon>
        <taxon>Euteleostomi</taxon>
        <taxon>Actinopterygii</taxon>
        <taxon>Neopterygii</taxon>
        <taxon>Teleostei</taxon>
        <taxon>Neoteleostei</taxon>
        <taxon>Acanthomorphata</taxon>
        <taxon>Ovalentaria</taxon>
        <taxon>Atherinomorphae</taxon>
        <taxon>Cyprinodontiformes</taxon>
        <taxon>Poeciliidae</taxon>
        <taxon>Poeciliinae</taxon>
        <taxon>Gambusia</taxon>
    </lineage>
</organism>
<dbReference type="Proteomes" id="UP000250572">
    <property type="component" value="Unassembled WGS sequence"/>
</dbReference>
<dbReference type="GO" id="GO:0005524">
    <property type="term" value="F:ATP binding"/>
    <property type="evidence" value="ECO:0007669"/>
    <property type="project" value="UniProtKB-KW"/>
</dbReference>
<feature type="domain" description="FISNA" evidence="8">
    <location>
        <begin position="39"/>
        <end position="111"/>
    </location>
</feature>
<evidence type="ECO:0000256" key="2">
    <source>
        <dbReference type="ARBA" id="ARBA00022490"/>
    </source>
</evidence>
<name>A0A315VR21_GAMAF</name>
<dbReference type="InterPro" id="IPR032675">
    <property type="entry name" value="LRR_dom_sf"/>
</dbReference>
<proteinExistence type="predicted"/>
<evidence type="ECO:0000259" key="8">
    <source>
        <dbReference type="SMART" id="SM01288"/>
    </source>
</evidence>
<dbReference type="InterPro" id="IPR041267">
    <property type="entry name" value="NLRP_HD2"/>
</dbReference>
<evidence type="ECO:0000313" key="10">
    <source>
        <dbReference type="Proteomes" id="UP000250572"/>
    </source>
</evidence>
<dbReference type="SMART" id="SM01288">
    <property type="entry name" value="FISNA"/>
    <property type="match status" value="1"/>
</dbReference>
<evidence type="ECO:0000313" key="9">
    <source>
        <dbReference type="EMBL" id="PWA25557.1"/>
    </source>
</evidence>
<dbReference type="InterPro" id="IPR051261">
    <property type="entry name" value="NLR"/>
</dbReference>
<comment type="subcellular location">
    <subcellularLocation>
        <location evidence="1">Cytoplasm</location>
    </subcellularLocation>
</comment>
<evidence type="ECO:0000256" key="6">
    <source>
        <dbReference type="ARBA" id="ARBA00022840"/>
    </source>
</evidence>
<gene>
    <name evidence="9" type="ORF">CCH79_00019660</name>
</gene>
<keyword evidence="10" id="KW-1185">Reference proteome</keyword>
<dbReference type="InterPro" id="IPR001611">
    <property type="entry name" value="Leu-rich_rpt"/>
</dbReference>
<evidence type="ECO:0000256" key="7">
    <source>
        <dbReference type="SAM" id="MobiDB-lite"/>
    </source>
</evidence>
<dbReference type="InterPro" id="IPR029495">
    <property type="entry name" value="NACHT-assoc"/>
</dbReference>
<dbReference type="EMBL" id="NHOQ01001250">
    <property type="protein sequence ID" value="PWA25557.1"/>
    <property type="molecule type" value="Genomic_DNA"/>
</dbReference>
<dbReference type="GO" id="GO:0005737">
    <property type="term" value="C:cytoplasm"/>
    <property type="evidence" value="ECO:0007669"/>
    <property type="project" value="UniProtKB-SubCell"/>
</dbReference>
<dbReference type="SUPFAM" id="SSF52047">
    <property type="entry name" value="RNI-like"/>
    <property type="match status" value="1"/>
</dbReference>
<protein>
    <recommendedName>
        <fullName evidence="8">FISNA domain-containing protein</fullName>
    </recommendedName>
</protein>
<keyword evidence="2" id="KW-0963">Cytoplasm</keyword>
<sequence>MSADRVAAAVKSRRSDGLQRDSQGSSMPVSFGLPDVLAEHKNTQRMRCESVTEGIDEAGITTSFKRIFTDLYITEGQSTEVNTQHEVEQLETAFKIQDFLDKPIRCHDIFKAFPDQDGPIRVVLTIGVAEVRGFTDTQKEEYFRKRFSDEELSSRIISHIKTSRSLHIMCGIPVFCWITATVLENMLTSEQRGELPKTMTDMYSHFLLVQTKRKRCHGGHEINPQELMKAEREFLLKLGRLAFDNLDKGKLLFYQEDIEHCGLDATEVSVHAGLCTEIFKKEKDILEKPIYCFVHLSIQEFLAAVYMFNCFTKEDTEVLNKFLGNTSSELSLVDFMKVVVEKSLRSENGHLDLFVRFLHGLTVESNRRLLAGLLSQTENNSETFQTIINNLNEMNTEDISTDRSVNIFHCLMEMKDLSVYQEIQEFLKNKERSRKKLSEIHCSALAYMLQMSDEVLDELDLWKYRTSEEGRRRLIPAVRNCRKARFLSCGLSDTHCEVLTSALKSNPSHLAELELSVNDSLSDSGLESLCAGLESPNCRLKALRLSEISCARLISALKSNPSHLTELDLSRNKDLGDAGVKEICGFLENPLCKLQTLRLIDCSLSESSCSFLVSALKSNPSHLTELDLSWNKDLKDAGLKELCHFLQLPLCRIQTLRLIECSLSEISCDSLVSALKSNPSHLTELDLSYNKLEDPNFQPLIELMESPDYELKTLQLSPVLSQLTEDFLAFSTPWTDVANSCGVDDLEENRSRDDGFSCSTSSVEASGSVRQELRLLQDGADGGRQAAAVAQQPAVINQLLDLQSSLSSSSAETQQENFVRCRSFNTDSNLQNQRNEEDEVILFITLQSRSTALAHLVWYIRALILSTQEQLCSECSTPWTLTTNTDRGLVMIL</sequence>
<dbReference type="InterPro" id="IPR041075">
    <property type="entry name" value="NOD1/2_WH"/>
</dbReference>
<keyword evidence="6" id="KW-0067">ATP-binding</keyword>
<dbReference type="PANTHER" id="PTHR24106">
    <property type="entry name" value="NACHT, LRR AND CARD DOMAINS-CONTAINING"/>
    <property type="match status" value="1"/>
</dbReference>
<feature type="region of interest" description="Disordered" evidence="7">
    <location>
        <begin position="1"/>
        <end position="31"/>
    </location>
</feature>
<dbReference type="Pfam" id="PF17779">
    <property type="entry name" value="WHD_NOD2"/>
    <property type="match status" value="1"/>
</dbReference>
<dbReference type="PROSITE" id="PS51450">
    <property type="entry name" value="LRR"/>
    <property type="match status" value="1"/>
</dbReference>